<keyword evidence="1 5" id="KW-0489">Methyltransferase</keyword>
<comment type="catalytic activity">
    <reaction evidence="5">
        <text>pseudouridine(1915) in 23S rRNA + S-adenosyl-L-methionine = N(3)-methylpseudouridine(1915) in 23S rRNA + S-adenosyl-L-homocysteine + H(+)</text>
        <dbReference type="Rhea" id="RHEA:42752"/>
        <dbReference type="Rhea" id="RHEA-COMP:10221"/>
        <dbReference type="Rhea" id="RHEA-COMP:10222"/>
        <dbReference type="ChEBI" id="CHEBI:15378"/>
        <dbReference type="ChEBI" id="CHEBI:57856"/>
        <dbReference type="ChEBI" id="CHEBI:59789"/>
        <dbReference type="ChEBI" id="CHEBI:65314"/>
        <dbReference type="ChEBI" id="CHEBI:74486"/>
        <dbReference type="EC" id="2.1.1.177"/>
    </reaction>
</comment>
<comment type="function">
    <text evidence="5">Specifically methylates the pseudouridine at position 1915 (m3Psi1915) in 23S rRNA.</text>
</comment>
<dbReference type="InterPro" id="IPR003742">
    <property type="entry name" value="RlmH-like"/>
</dbReference>
<keyword evidence="5" id="KW-0698">rRNA processing</keyword>
<dbReference type="PIRSF" id="PIRSF004505">
    <property type="entry name" value="MT_bac"/>
    <property type="match status" value="1"/>
</dbReference>
<evidence type="ECO:0000256" key="5">
    <source>
        <dbReference type="HAMAP-Rule" id="MF_00658"/>
    </source>
</evidence>
<evidence type="ECO:0000256" key="2">
    <source>
        <dbReference type="ARBA" id="ARBA00022679"/>
    </source>
</evidence>
<protein>
    <recommendedName>
        <fullName evidence="5">Ribosomal RNA large subunit methyltransferase H</fullName>
        <ecNumber evidence="5">2.1.1.177</ecNumber>
    </recommendedName>
    <alternativeName>
        <fullName evidence="5">23S rRNA (pseudouridine1915-N3)-methyltransferase</fullName>
    </alternativeName>
    <alternativeName>
        <fullName evidence="5">23S rRNA m3Psi1915 methyltransferase</fullName>
    </alternativeName>
    <alternativeName>
        <fullName evidence="5">rRNA (pseudouridine-N3-)-methyltransferase RlmH</fullName>
    </alternativeName>
</protein>
<dbReference type="Proteomes" id="UP000078596">
    <property type="component" value="Chromosome"/>
</dbReference>
<keyword evidence="7" id="KW-1185">Reference proteome</keyword>
<keyword evidence="3 5" id="KW-0949">S-adenosyl-L-methionine</keyword>
<dbReference type="InterPro" id="IPR029026">
    <property type="entry name" value="tRNA_m1G_MTases_N"/>
</dbReference>
<dbReference type="STRING" id="1860122.A9404_03455"/>
<name>A0A191ZFC3_9GAMM</name>
<gene>
    <name evidence="5" type="primary">rlmH</name>
    <name evidence="6" type="ORF">A9404_03455</name>
</gene>
<evidence type="ECO:0000313" key="7">
    <source>
        <dbReference type="Proteomes" id="UP000078596"/>
    </source>
</evidence>
<dbReference type="NCBIfam" id="NF000986">
    <property type="entry name" value="PRK00103.1-4"/>
    <property type="match status" value="1"/>
</dbReference>
<feature type="binding site" evidence="5">
    <location>
        <position position="104"/>
    </location>
    <ligand>
        <name>S-adenosyl-L-methionine</name>
        <dbReference type="ChEBI" id="CHEBI:59789"/>
    </ligand>
</feature>
<dbReference type="EMBL" id="CP016027">
    <property type="protein sequence ID" value="ANJ66560.1"/>
    <property type="molecule type" value="Genomic_DNA"/>
</dbReference>
<evidence type="ECO:0000256" key="1">
    <source>
        <dbReference type="ARBA" id="ARBA00022603"/>
    </source>
</evidence>
<dbReference type="EC" id="2.1.1.177" evidence="5"/>
<dbReference type="HAMAP" id="MF_00658">
    <property type="entry name" value="23SrRNA_methyltr_H"/>
    <property type="match status" value="1"/>
</dbReference>
<dbReference type="GO" id="GO:0005737">
    <property type="term" value="C:cytoplasm"/>
    <property type="evidence" value="ECO:0007669"/>
    <property type="project" value="UniProtKB-SubCell"/>
</dbReference>
<comment type="subunit">
    <text evidence="5">Homodimer.</text>
</comment>
<reference evidence="6 7" key="1">
    <citation type="submission" date="2016-06" db="EMBL/GenBank/DDBJ databases">
        <title>Insight into the functional genes involving in sulfur oxidation in Pearl River water.</title>
        <authorList>
            <person name="Luo J."/>
            <person name="Tan X."/>
            <person name="Lin W."/>
        </authorList>
    </citation>
    <scope>NUCLEOTIDE SEQUENCE [LARGE SCALE GENOMIC DNA]</scope>
    <source>
        <strain evidence="6 7">LS2</strain>
    </source>
</reference>
<dbReference type="InterPro" id="IPR029028">
    <property type="entry name" value="Alpha/beta_knot_MTases"/>
</dbReference>
<organism evidence="6 7">
    <name type="scientific">Halothiobacillus diazotrophicus</name>
    <dbReference type="NCBI Taxonomy" id="1860122"/>
    <lineage>
        <taxon>Bacteria</taxon>
        <taxon>Pseudomonadati</taxon>
        <taxon>Pseudomonadota</taxon>
        <taxon>Gammaproteobacteria</taxon>
        <taxon>Chromatiales</taxon>
        <taxon>Halothiobacillaceae</taxon>
        <taxon>Halothiobacillus</taxon>
    </lineage>
</organism>
<evidence type="ECO:0000313" key="6">
    <source>
        <dbReference type="EMBL" id="ANJ66560.1"/>
    </source>
</evidence>
<dbReference type="GO" id="GO:0070038">
    <property type="term" value="F:rRNA (pseudouridine-N3-)-methyltransferase activity"/>
    <property type="evidence" value="ECO:0007669"/>
    <property type="project" value="UniProtKB-UniRule"/>
</dbReference>
<dbReference type="RefSeq" id="WP_066098693.1">
    <property type="nucleotide sequence ID" value="NZ_CP016027.1"/>
</dbReference>
<evidence type="ECO:0000256" key="3">
    <source>
        <dbReference type="ARBA" id="ARBA00022691"/>
    </source>
</evidence>
<feature type="binding site" evidence="5">
    <location>
        <begin position="123"/>
        <end position="128"/>
    </location>
    <ligand>
        <name>S-adenosyl-L-methionine</name>
        <dbReference type="ChEBI" id="CHEBI:59789"/>
    </ligand>
</feature>
<dbReference type="PANTHER" id="PTHR33603">
    <property type="entry name" value="METHYLTRANSFERASE"/>
    <property type="match status" value="1"/>
</dbReference>
<dbReference type="PANTHER" id="PTHR33603:SF1">
    <property type="entry name" value="RIBOSOMAL RNA LARGE SUBUNIT METHYLTRANSFERASE H"/>
    <property type="match status" value="1"/>
</dbReference>
<evidence type="ECO:0000256" key="4">
    <source>
        <dbReference type="ARBA" id="ARBA00038303"/>
    </source>
</evidence>
<dbReference type="CDD" id="cd18081">
    <property type="entry name" value="RlmH-like"/>
    <property type="match status" value="1"/>
</dbReference>
<dbReference type="SUPFAM" id="SSF75217">
    <property type="entry name" value="alpha/beta knot"/>
    <property type="match status" value="1"/>
</dbReference>
<comment type="similarity">
    <text evidence="4 5">Belongs to the RNA methyltransferase RlmH family.</text>
</comment>
<dbReference type="AlphaFoldDB" id="A0A191ZFC3"/>
<keyword evidence="2 5" id="KW-0808">Transferase</keyword>
<accession>A0A191ZFC3</accession>
<proteinExistence type="inferred from homology"/>
<sequence length="156" mass="17561">MKIHLVSVGTRLPNWAESGTNEYLKRMPPACPVQLHEVAAVPRSKSTATERAKAEECARIEAQIPKNAWRIVCDERGKSWSTAALSSQLAEWMQSGRDVAIVVGGADGLTDELRRSADRLWQLSELTLPHPLVRVLLAEQLYRAWSLLNNHPYHRE</sequence>
<keyword evidence="5" id="KW-0963">Cytoplasm</keyword>
<comment type="caution">
    <text evidence="5">Lacks conserved residue(s) required for the propagation of feature annotation.</text>
</comment>
<dbReference type="Pfam" id="PF02590">
    <property type="entry name" value="SPOUT_MTase"/>
    <property type="match status" value="1"/>
</dbReference>
<dbReference type="KEGG" id="haz:A9404_03455"/>
<comment type="subcellular location">
    <subcellularLocation>
        <location evidence="5">Cytoplasm</location>
    </subcellularLocation>
</comment>
<dbReference type="OrthoDB" id="9806643at2"/>
<dbReference type="Gene3D" id="3.40.1280.10">
    <property type="match status" value="1"/>
</dbReference>